<evidence type="ECO:0000313" key="12">
    <source>
        <dbReference type="Proteomes" id="UP000238949"/>
    </source>
</evidence>
<evidence type="ECO:0000256" key="10">
    <source>
        <dbReference type="RuleBase" id="RU363066"/>
    </source>
</evidence>
<dbReference type="Proteomes" id="UP000238949">
    <property type="component" value="Unassembled WGS sequence"/>
</dbReference>
<keyword evidence="4 10" id="KW-0808">Transferase</keyword>
<dbReference type="PANTHER" id="PTHR43442">
    <property type="entry name" value="GLUCONOKINASE-RELATED"/>
    <property type="match status" value="1"/>
</dbReference>
<organism evidence="11 12">
    <name type="scientific">Alteromonas alba</name>
    <dbReference type="NCBI Taxonomy" id="2079529"/>
    <lineage>
        <taxon>Bacteria</taxon>
        <taxon>Pseudomonadati</taxon>
        <taxon>Pseudomonadota</taxon>
        <taxon>Gammaproteobacteria</taxon>
        <taxon>Alteromonadales</taxon>
        <taxon>Alteromonadaceae</taxon>
        <taxon>Alteromonas/Salinimonas group</taxon>
        <taxon>Alteromonas</taxon>
    </lineage>
</organism>
<keyword evidence="8" id="KW-0311">Gluconate utilization</keyword>
<keyword evidence="6 10" id="KW-0418">Kinase</keyword>
<keyword evidence="5 10" id="KW-0547">Nucleotide-binding</keyword>
<protein>
    <recommendedName>
        <fullName evidence="3 10">Gluconokinase</fullName>
        <ecNumber evidence="3 10">2.7.1.12</ecNumber>
    </recommendedName>
</protein>
<evidence type="ECO:0000256" key="2">
    <source>
        <dbReference type="ARBA" id="ARBA00008420"/>
    </source>
</evidence>
<keyword evidence="7 10" id="KW-0067">ATP-binding</keyword>
<dbReference type="EMBL" id="PVNP01000192">
    <property type="protein sequence ID" value="PRO72104.1"/>
    <property type="molecule type" value="Genomic_DNA"/>
</dbReference>
<dbReference type="GO" id="GO:0046316">
    <property type="term" value="F:gluconokinase activity"/>
    <property type="evidence" value="ECO:0007669"/>
    <property type="project" value="UniProtKB-EC"/>
</dbReference>
<dbReference type="InterPro" id="IPR006001">
    <property type="entry name" value="Therm_gnt_kin"/>
</dbReference>
<dbReference type="FunFam" id="3.40.50.300:FF:000522">
    <property type="entry name" value="Gluconokinase"/>
    <property type="match status" value="1"/>
</dbReference>
<dbReference type="NCBIfam" id="TIGR01313">
    <property type="entry name" value="therm_gnt_kin"/>
    <property type="match status" value="1"/>
</dbReference>
<dbReference type="GO" id="GO:0005524">
    <property type="term" value="F:ATP binding"/>
    <property type="evidence" value="ECO:0007669"/>
    <property type="project" value="UniProtKB-KW"/>
</dbReference>
<dbReference type="RefSeq" id="WP_105935818.1">
    <property type="nucleotide sequence ID" value="NZ_PVNP01000192.1"/>
</dbReference>
<evidence type="ECO:0000256" key="6">
    <source>
        <dbReference type="ARBA" id="ARBA00022777"/>
    </source>
</evidence>
<dbReference type="GO" id="GO:0005737">
    <property type="term" value="C:cytoplasm"/>
    <property type="evidence" value="ECO:0007669"/>
    <property type="project" value="TreeGrafter"/>
</dbReference>
<proteinExistence type="inferred from homology"/>
<evidence type="ECO:0000256" key="9">
    <source>
        <dbReference type="ARBA" id="ARBA00048090"/>
    </source>
</evidence>
<evidence type="ECO:0000256" key="5">
    <source>
        <dbReference type="ARBA" id="ARBA00022741"/>
    </source>
</evidence>
<sequence>MTALDNNPAPCCIIVMGVSGSGKSTVGERLAEAVGARFIDGDDLHPLANIAKMSRGEALNDEDRAPWLKQIAATAEQHVTAGNTVVIVCSALKKHYRDIFREHISCVRFIFLDGRFELIKRRMEARQAHFMKAEMLASQFNTLERPAADEQDVYTLDIELPIEQLVADIQRHHLLLTPPD</sequence>
<dbReference type="PANTHER" id="PTHR43442:SF3">
    <property type="entry name" value="GLUCONOKINASE-RELATED"/>
    <property type="match status" value="1"/>
</dbReference>
<evidence type="ECO:0000256" key="8">
    <source>
        <dbReference type="ARBA" id="ARBA00023064"/>
    </source>
</evidence>
<comment type="similarity">
    <text evidence="2 10">Belongs to the gluconokinase GntK/GntV family.</text>
</comment>
<dbReference type="OrthoDB" id="9795716at2"/>
<dbReference type="CDD" id="cd02021">
    <property type="entry name" value="GntK"/>
    <property type="match status" value="1"/>
</dbReference>
<evidence type="ECO:0000256" key="1">
    <source>
        <dbReference type="ARBA" id="ARBA00004761"/>
    </source>
</evidence>
<comment type="pathway">
    <text evidence="1">Carbohydrate acid metabolism.</text>
</comment>
<dbReference type="InterPro" id="IPR027417">
    <property type="entry name" value="P-loop_NTPase"/>
</dbReference>
<dbReference type="Gene3D" id="3.40.50.300">
    <property type="entry name" value="P-loop containing nucleotide triphosphate hydrolases"/>
    <property type="match status" value="1"/>
</dbReference>
<dbReference type="GO" id="GO:0019521">
    <property type="term" value="P:D-gluconate metabolic process"/>
    <property type="evidence" value="ECO:0007669"/>
    <property type="project" value="UniProtKB-KW"/>
</dbReference>
<evidence type="ECO:0000256" key="7">
    <source>
        <dbReference type="ARBA" id="ARBA00022840"/>
    </source>
</evidence>
<comment type="catalytic activity">
    <reaction evidence="9 10">
        <text>D-gluconate + ATP = 6-phospho-D-gluconate + ADP + H(+)</text>
        <dbReference type="Rhea" id="RHEA:19433"/>
        <dbReference type="ChEBI" id="CHEBI:15378"/>
        <dbReference type="ChEBI" id="CHEBI:18391"/>
        <dbReference type="ChEBI" id="CHEBI:30616"/>
        <dbReference type="ChEBI" id="CHEBI:58759"/>
        <dbReference type="ChEBI" id="CHEBI:456216"/>
        <dbReference type="EC" id="2.7.1.12"/>
    </reaction>
</comment>
<evidence type="ECO:0000256" key="3">
    <source>
        <dbReference type="ARBA" id="ARBA00012054"/>
    </source>
</evidence>
<dbReference type="SUPFAM" id="SSF52540">
    <property type="entry name" value="P-loop containing nucleoside triphosphate hydrolases"/>
    <property type="match status" value="1"/>
</dbReference>
<dbReference type="EC" id="2.7.1.12" evidence="3 10"/>
<gene>
    <name evidence="11" type="primary">idnK</name>
    <name evidence="11" type="ORF">C6Y40_18145</name>
</gene>
<evidence type="ECO:0000256" key="4">
    <source>
        <dbReference type="ARBA" id="ARBA00022679"/>
    </source>
</evidence>
<keyword evidence="12" id="KW-1185">Reference proteome</keyword>
<accession>A0A2S9V6Q5</accession>
<dbReference type="AlphaFoldDB" id="A0A2S9V6Q5"/>
<name>A0A2S9V6Q5_9ALTE</name>
<dbReference type="Pfam" id="PF13671">
    <property type="entry name" value="AAA_33"/>
    <property type="match status" value="1"/>
</dbReference>
<reference evidence="12" key="1">
    <citation type="journal article" date="2020" name="Int. J. Syst. Evol. Microbiol.">
        <title>Alteromonas alba sp. nov., a marine bacterium isolated from the seawater of the West Pacific Ocean.</title>
        <authorList>
            <person name="Sun C."/>
            <person name="Wu Y.-H."/>
            <person name="Xamxidin M."/>
            <person name="Cheng H."/>
            <person name="Xu X.-W."/>
        </authorList>
    </citation>
    <scope>NUCLEOTIDE SEQUENCE [LARGE SCALE GENOMIC DNA]</scope>
    <source>
        <strain evidence="12">190</strain>
    </source>
</reference>
<evidence type="ECO:0000313" key="11">
    <source>
        <dbReference type="EMBL" id="PRO72104.1"/>
    </source>
</evidence>
<comment type="caution">
    <text evidence="11">The sequence shown here is derived from an EMBL/GenBank/DDBJ whole genome shotgun (WGS) entry which is preliminary data.</text>
</comment>